<proteinExistence type="predicted"/>
<keyword evidence="2" id="KW-1185">Reference proteome</keyword>
<dbReference type="AlphaFoldDB" id="A0A9R1X3S8"/>
<accession>A0A9R1X3S8</accession>
<dbReference type="EMBL" id="NBSK02000006">
    <property type="protein sequence ID" value="KAJ0199630.1"/>
    <property type="molecule type" value="Genomic_DNA"/>
</dbReference>
<protein>
    <submittedName>
        <fullName evidence="1">Uncharacterized protein</fullName>
    </submittedName>
</protein>
<comment type="caution">
    <text evidence="1">The sequence shown here is derived from an EMBL/GenBank/DDBJ whole genome shotgun (WGS) entry which is preliminary data.</text>
</comment>
<evidence type="ECO:0000313" key="2">
    <source>
        <dbReference type="Proteomes" id="UP000235145"/>
    </source>
</evidence>
<evidence type="ECO:0000313" key="1">
    <source>
        <dbReference type="EMBL" id="KAJ0199630.1"/>
    </source>
</evidence>
<dbReference type="Proteomes" id="UP000235145">
    <property type="component" value="Unassembled WGS sequence"/>
</dbReference>
<gene>
    <name evidence="1" type="ORF">LSAT_V11C600322520</name>
</gene>
<organism evidence="1 2">
    <name type="scientific">Lactuca sativa</name>
    <name type="common">Garden lettuce</name>
    <dbReference type="NCBI Taxonomy" id="4236"/>
    <lineage>
        <taxon>Eukaryota</taxon>
        <taxon>Viridiplantae</taxon>
        <taxon>Streptophyta</taxon>
        <taxon>Embryophyta</taxon>
        <taxon>Tracheophyta</taxon>
        <taxon>Spermatophyta</taxon>
        <taxon>Magnoliopsida</taxon>
        <taxon>eudicotyledons</taxon>
        <taxon>Gunneridae</taxon>
        <taxon>Pentapetalae</taxon>
        <taxon>asterids</taxon>
        <taxon>campanulids</taxon>
        <taxon>Asterales</taxon>
        <taxon>Asteraceae</taxon>
        <taxon>Cichorioideae</taxon>
        <taxon>Cichorieae</taxon>
        <taxon>Lactucinae</taxon>
        <taxon>Lactuca</taxon>
    </lineage>
</organism>
<reference evidence="1 2" key="1">
    <citation type="journal article" date="2017" name="Nat. Commun.">
        <title>Genome assembly with in vitro proximity ligation data and whole-genome triplication in lettuce.</title>
        <authorList>
            <person name="Reyes-Chin-Wo S."/>
            <person name="Wang Z."/>
            <person name="Yang X."/>
            <person name="Kozik A."/>
            <person name="Arikit S."/>
            <person name="Song C."/>
            <person name="Xia L."/>
            <person name="Froenicke L."/>
            <person name="Lavelle D.O."/>
            <person name="Truco M.J."/>
            <person name="Xia R."/>
            <person name="Zhu S."/>
            <person name="Xu C."/>
            <person name="Xu H."/>
            <person name="Xu X."/>
            <person name="Cox K."/>
            <person name="Korf I."/>
            <person name="Meyers B.C."/>
            <person name="Michelmore R.W."/>
        </authorList>
    </citation>
    <scope>NUCLEOTIDE SEQUENCE [LARGE SCALE GENOMIC DNA]</scope>
    <source>
        <strain evidence="2">cv. Salinas</strain>
        <tissue evidence="1">Seedlings</tissue>
    </source>
</reference>
<name>A0A9R1X3S8_LACSA</name>
<sequence>MFFNGNVHTGRAVSDVLISNMCEVFNGKIEKGRDKPIIGCLEYIRELKLLNNTLLGGMGETSIKSQELCRVNMWLMLGTKHALVENGN</sequence>